<name>A0A381W7Z1_9ZZZZ</name>
<organism evidence="1">
    <name type="scientific">marine metagenome</name>
    <dbReference type="NCBI Taxonomy" id="408172"/>
    <lineage>
        <taxon>unclassified sequences</taxon>
        <taxon>metagenomes</taxon>
        <taxon>ecological metagenomes</taxon>
    </lineage>
</organism>
<evidence type="ECO:0000313" key="1">
    <source>
        <dbReference type="EMBL" id="SVA48118.1"/>
    </source>
</evidence>
<sequence>SGAVTGITLENMGRGYTSVPTVSGGSGTGFVPILYGWNVGGIREVSIENNGFGFATPPLLDLTGLGDGNALVTSEVGAYVGDYNIGFSSDNGFLSANKYLQDSHYYQLYSYVITAGETIDKWRSYVKRAVHPVGLALFGRLQIISNIKTNLRITDIPSASRYTIIFHDGTIEPPVRLNVKIDSCEPTEENPRVWVRSEDDHGLILVLEDKYDDRGLIEDQPGEGGEEHGLITDPVFAFTEPTPCQTYEEDLGIQTFIDGGFDDYLFVNIVATRFGDFGFIGNPTSNPEDYGMIGEGMSGGFSQLRLGPLRRTLDEQKFNHQGGYSQSIGTLEQSGTTISNFKNIKVSEYIFFGGRKHKKVTNASITQFTTADEATWPPYTTLPFS</sequence>
<reference evidence="1" key="1">
    <citation type="submission" date="2018-05" db="EMBL/GenBank/DDBJ databases">
        <authorList>
            <person name="Lanie J.A."/>
            <person name="Ng W.-L."/>
            <person name="Kazmierczak K.M."/>
            <person name="Andrzejewski T.M."/>
            <person name="Davidsen T.M."/>
            <person name="Wayne K.J."/>
            <person name="Tettelin H."/>
            <person name="Glass J.I."/>
            <person name="Rusch D."/>
            <person name="Podicherti R."/>
            <person name="Tsui H.-C.T."/>
            <person name="Winkler M.E."/>
        </authorList>
    </citation>
    <scope>NUCLEOTIDE SEQUENCE</scope>
</reference>
<proteinExistence type="predicted"/>
<protein>
    <submittedName>
        <fullName evidence="1">Uncharacterized protein</fullName>
    </submittedName>
</protein>
<dbReference type="AlphaFoldDB" id="A0A381W7Z1"/>
<accession>A0A381W7Z1</accession>
<gene>
    <name evidence="1" type="ORF">METZ01_LOCUS100972</name>
</gene>
<feature type="non-terminal residue" evidence="1">
    <location>
        <position position="1"/>
    </location>
</feature>
<dbReference type="EMBL" id="UINC01010851">
    <property type="protein sequence ID" value="SVA48118.1"/>
    <property type="molecule type" value="Genomic_DNA"/>
</dbReference>